<evidence type="ECO:0000313" key="4">
    <source>
        <dbReference type="Proteomes" id="UP000195953"/>
    </source>
</evidence>
<evidence type="ECO:0000313" key="3">
    <source>
        <dbReference type="Proteomes" id="UP000195877"/>
    </source>
</evidence>
<keyword evidence="3" id="KW-1185">Reference proteome</keyword>
<evidence type="ECO:0000313" key="2">
    <source>
        <dbReference type="EMBL" id="SMR04745.1"/>
    </source>
</evidence>
<dbReference type="EMBL" id="LT853885">
    <property type="protein sequence ID" value="SMR04745.1"/>
    <property type="molecule type" value="Genomic_DNA"/>
</dbReference>
<accession>A0A1Y6H2R0</accession>
<dbReference type="Proteomes" id="UP000195953">
    <property type="component" value="Chromosome 1"/>
</dbReference>
<reference evidence="1 3" key="1">
    <citation type="submission" date="2017-05" db="EMBL/GenBank/DDBJ databases">
        <authorList>
            <person name="Blom J."/>
        </authorList>
    </citation>
    <scope>NUCLEOTIDE SEQUENCE [LARGE SCALE GENOMIC DNA]</scope>
    <source>
        <strain evidence="1">PD885</strain>
    </source>
</reference>
<reference evidence="2 4" key="2">
    <citation type="submission" date="2017-05" db="EMBL/GenBank/DDBJ databases">
        <authorList>
            <person name="Song R."/>
            <person name="Chenine A.L."/>
            <person name="Ruprecht R.M."/>
        </authorList>
    </citation>
    <scope>NUCLEOTIDE SEQUENCE [LARGE SCALE GENOMIC DNA]</scope>
    <source>
        <strain evidence="2">PD5205</strain>
    </source>
</reference>
<dbReference type="Proteomes" id="UP000195877">
    <property type="component" value="Chromosome 1"/>
</dbReference>
<organism evidence="2 4">
    <name type="scientific">Xanthomonas fragariae</name>
    <dbReference type="NCBI Taxonomy" id="48664"/>
    <lineage>
        <taxon>Bacteria</taxon>
        <taxon>Pseudomonadati</taxon>
        <taxon>Pseudomonadota</taxon>
        <taxon>Gammaproteobacteria</taxon>
        <taxon>Lysobacterales</taxon>
        <taxon>Lysobacteraceae</taxon>
        <taxon>Xanthomonas</taxon>
    </lineage>
</organism>
<sequence>MMTNTQLNRIPSVELQLLTWLRLVKVGGITNRVDLRNL</sequence>
<gene>
    <name evidence="2" type="ORF">PD5205_03470</name>
    <name evidence="1" type="ORF">PD885_00525</name>
</gene>
<name>A0A1Y6H2R0_9XANT</name>
<protein>
    <submittedName>
        <fullName evidence="2">Uncharacterized protein</fullName>
    </submittedName>
</protein>
<evidence type="ECO:0000313" key="1">
    <source>
        <dbReference type="EMBL" id="SMQ97794.1"/>
    </source>
</evidence>
<dbReference type="AlphaFoldDB" id="A0A1Y6H2R0"/>
<dbReference type="EMBL" id="LT853882">
    <property type="protein sequence ID" value="SMQ97794.1"/>
    <property type="molecule type" value="Genomic_DNA"/>
</dbReference>
<proteinExistence type="predicted"/>